<dbReference type="AlphaFoldDB" id="A0A1B9F373"/>
<sequence>MLLFDDVLTTGATSKEATLALRKAGAASVHVVTYARTLSKV</sequence>
<proteinExistence type="predicted"/>
<name>A0A1B9F373_9BACT</name>
<dbReference type="Gene3D" id="3.40.50.2020">
    <property type="match status" value="1"/>
</dbReference>
<dbReference type="PATRIC" id="fig|1156395.6.peg.2291"/>
<gene>
    <name evidence="1" type="ORF">DBT_2261</name>
</gene>
<reference evidence="1 2" key="1">
    <citation type="submission" date="2016-06" db="EMBL/GenBank/DDBJ databases">
        <title>Respiratory ammonification of nitrate coupled to the oxidation of elemental sulfur in deep-sea autotrophic thermophilic bacteria.</title>
        <authorList>
            <person name="Slobodkina G.B."/>
            <person name="Mardanov A.V."/>
            <person name="Ravin N.V."/>
            <person name="Frolova A.A."/>
            <person name="Viryasiv M.B."/>
            <person name="Chernyh N.A."/>
            <person name="Bonch-Osmolovskaya E.A."/>
            <person name="Slobodkin A.I."/>
        </authorList>
    </citation>
    <scope>NUCLEOTIDE SEQUENCE [LARGE SCALE GENOMIC DNA]</scope>
    <source>
        <strain evidence="1 2">S69</strain>
    </source>
</reference>
<dbReference type="InterPro" id="IPR000836">
    <property type="entry name" value="PRTase_dom"/>
</dbReference>
<dbReference type="Proteomes" id="UP000093080">
    <property type="component" value="Unassembled WGS sequence"/>
</dbReference>
<dbReference type="InterPro" id="IPR029057">
    <property type="entry name" value="PRTase-like"/>
</dbReference>
<organism evidence="1 2">
    <name type="scientific">Dissulfuribacter thermophilus</name>
    <dbReference type="NCBI Taxonomy" id="1156395"/>
    <lineage>
        <taxon>Bacteria</taxon>
        <taxon>Pseudomonadati</taxon>
        <taxon>Thermodesulfobacteriota</taxon>
        <taxon>Dissulfuribacteria</taxon>
        <taxon>Dissulfuribacterales</taxon>
        <taxon>Dissulfuribacteraceae</taxon>
        <taxon>Dissulfuribacter</taxon>
    </lineage>
</organism>
<keyword evidence="2" id="KW-1185">Reference proteome</keyword>
<protein>
    <recommendedName>
        <fullName evidence="3">Phosphoribosyltransferase domain-containing protein</fullName>
    </recommendedName>
</protein>
<evidence type="ECO:0000313" key="2">
    <source>
        <dbReference type="Proteomes" id="UP000093080"/>
    </source>
</evidence>
<evidence type="ECO:0008006" key="3">
    <source>
        <dbReference type="Google" id="ProtNLM"/>
    </source>
</evidence>
<dbReference type="SUPFAM" id="SSF53271">
    <property type="entry name" value="PRTase-like"/>
    <property type="match status" value="1"/>
</dbReference>
<dbReference type="CDD" id="cd06223">
    <property type="entry name" value="PRTases_typeI"/>
    <property type="match status" value="1"/>
</dbReference>
<accession>A0A1B9F373</accession>
<dbReference type="EMBL" id="MAGO01000013">
    <property type="protein sequence ID" value="OCC14388.1"/>
    <property type="molecule type" value="Genomic_DNA"/>
</dbReference>
<evidence type="ECO:0000313" key="1">
    <source>
        <dbReference type="EMBL" id="OCC14388.1"/>
    </source>
</evidence>
<comment type="caution">
    <text evidence="1">The sequence shown here is derived from an EMBL/GenBank/DDBJ whole genome shotgun (WGS) entry which is preliminary data.</text>
</comment>
<dbReference type="STRING" id="1156395.DBT_2261"/>